<dbReference type="InterPro" id="IPR003148">
    <property type="entry name" value="RCK_N"/>
</dbReference>
<dbReference type="PROSITE" id="PS51202">
    <property type="entry name" value="RCK_C"/>
    <property type="match status" value="1"/>
</dbReference>
<evidence type="ECO:0000313" key="8">
    <source>
        <dbReference type="EMBL" id="MCD2193825.1"/>
    </source>
</evidence>
<evidence type="ECO:0000256" key="5">
    <source>
        <dbReference type="SAM" id="Phobius"/>
    </source>
</evidence>
<keyword evidence="4" id="KW-0520">NAD</keyword>
<dbReference type="InterPro" id="IPR036291">
    <property type="entry name" value="NAD(P)-bd_dom_sf"/>
</dbReference>
<keyword evidence="5" id="KW-0812">Transmembrane</keyword>
<evidence type="ECO:0000256" key="2">
    <source>
        <dbReference type="ARBA" id="ARBA00022538"/>
    </source>
</evidence>
<dbReference type="RefSeq" id="WP_230732736.1">
    <property type="nucleotide sequence ID" value="NZ_JAJNDB010000001.1"/>
</dbReference>
<keyword evidence="5" id="KW-0472">Membrane</keyword>
<feature type="domain" description="RCK N-terminal" evidence="6">
    <location>
        <begin position="342"/>
        <end position="462"/>
    </location>
</feature>
<keyword evidence="3" id="KW-0630">Potassium</keyword>
<dbReference type="Gene3D" id="3.40.50.720">
    <property type="entry name" value="NAD(P)-binding Rossmann-like Domain"/>
    <property type="match status" value="2"/>
</dbReference>
<dbReference type="Pfam" id="PF02254">
    <property type="entry name" value="TrkA_N"/>
    <property type="match status" value="2"/>
</dbReference>
<feature type="domain" description="RCK C-terminal" evidence="7">
    <location>
        <begin position="480"/>
        <end position="566"/>
    </location>
</feature>
<dbReference type="InterPro" id="IPR006036">
    <property type="entry name" value="K_uptake_TrkA"/>
</dbReference>
<evidence type="ECO:0000256" key="3">
    <source>
        <dbReference type="ARBA" id="ARBA00022958"/>
    </source>
</evidence>
<accession>A0ABS8P6F2</accession>
<sequence>MTSAGSTPSARPRRFVICGENLLTLRIVEALRRQGSAAVDIVVVVADRAGRYVPQIEDAGVRVLEGGSSDDDRTFLAAGVRGATAVALVDREDVTNIHRALRVQEIDPDVRLVVRLFNTRLGRRIEQILPTATVLSVSETAAPSFVAQAIGRNTRQHIRVPERTFVVAGRREVRDEAVVCGLAANSQLGARGGPRLLPAGGPDAADYVLAVAESRARETDQLSRPRTERVRNAVERVVVRLRGTFTRRLARATLALGALFILGTVAFATAGGYHLGDAIYLAVLDSAGAAQPDTGASVAVRVIQGFVTVIGIAIIPLVTAVVVESAVSGRVLGTTPRRMPRRDHVVVVGLGNVGMRIVTTLRDRGVPVVAVERSEGAVGASTVARAGIPVILGDATRERVLREAGAEECRALVAVTSDDATNLQAALVGRSVQRSVRVVLRLRDDDLAGRVERSMDAISRSVSYVAAPVFAAALRDGQVVATIPIGRRILLMAEVAVGRASFMAGLPIPALSETGAVRVVGVYRGAGPDAVLETPPRPHRRLKVGDRLLVVATRGGLGTVLERCASRSVYDRAAVPSRRAEGMVSV</sequence>
<keyword evidence="9" id="KW-1185">Reference proteome</keyword>
<keyword evidence="2" id="KW-0406">Ion transport</keyword>
<evidence type="ECO:0000256" key="4">
    <source>
        <dbReference type="ARBA" id="ARBA00023027"/>
    </source>
</evidence>
<evidence type="ECO:0000259" key="7">
    <source>
        <dbReference type="PROSITE" id="PS51202"/>
    </source>
</evidence>
<dbReference type="PANTHER" id="PTHR43833:SF11">
    <property type="entry name" value="VOLTAGE-GATED POTASSIUM CHANNEL KCH"/>
    <property type="match status" value="1"/>
</dbReference>
<feature type="transmembrane region" description="Helical" evidence="5">
    <location>
        <begin position="252"/>
        <end position="275"/>
    </location>
</feature>
<comment type="caution">
    <text evidence="8">The sequence shown here is derived from an EMBL/GenBank/DDBJ whole genome shotgun (WGS) entry which is preliminary data.</text>
</comment>
<dbReference type="PROSITE" id="PS51201">
    <property type="entry name" value="RCK_N"/>
    <property type="match status" value="1"/>
</dbReference>
<evidence type="ECO:0000313" key="9">
    <source>
        <dbReference type="Proteomes" id="UP001199469"/>
    </source>
</evidence>
<reference evidence="8 9" key="1">
    <citation type="submission" date="2021-11" db="EMBL/GenBank/DDBJ databases">
        <title>Draft genome sequence of Actinomycetospora sp. SF1 isolated from the rhizosphere soil.</title>
        <authorList>
            <person name="Duangmal K."/>
            <person name="Chantavorakit T."/>
        </authorList>
    </citation>
    <scope>NUCLEOTIDE SEQUENCE [LARGE SCALE GENOMIC DNA]</scope>
    <source>
        <strain evidence="8 9">TBRC 5722</strain>
    </source>
</reference>
<gene>
    <name evidence="8" type="ORF">LQ327_10605</name>
</gene>
<dbReference type="PRINTS" id="PR00335">
    <property type="entry name" value="KUPTAKETRKA"/>
</dbReference>
<keyword evidence="2" id="KW-0633">Potassium transport</keyword>
<dbReference type="Proteomes" id="UP001199469">
    <property type="component" value="Unassembled WGS sequence"/>
</dbReference>
<evidence type="ECO:0000259" key="6">
    <source>
        <dbReference type="PROSITE" id="PS51201"/>
    </source>
</evidence>
<dbReference type="EMBL" id="JAJNDB010000001">
    <property type="protein sequence ID" value="MCD2193825.1"/>
    <property type="molecule type" value="Genomic_DNA"/>
</dbReference>
<dbReference type="SUPFAM" id="SSF51735">
    <property type="entry name" value="NAD(P)-binding Rossmann-fold domains"/>
    <property type="match status" value="2"/>
</dbReference>
<dbReference type="InterPro" id="IPR036721">
    <property type="entry name" value="RCK_C_sf"/>
</dbReference>
<dbReference type="InterPro" id="IPR006037">
    <property type="entry name" value="RCK_C"/>
</dbReference>
<dbReference type="PANTHER" id="PTHR43833">
    <property type="entry name" value="POTASSIUM CHANNEL PROTEIN 2-RELATED-RELATED"/>
    <property type="match status" value="1"/>
</dbReference>
<name>A0ABS8P6F2_9PSEU</name>
<organism evidence="8 9">
    <name type="scientific">Actinomycetospora endophytica</name>
    <dbReference type="NCBI Taxonomy" id="2291215"/>
    <lineage>
        <taxon>Bacteria</taxon>
        <taxon>Bacillati</taxon>
        <taxon>Actinomycetota</taxon>
        <taxon>Actinomycetes</taxon>
        <taxon>Pseudonocardiales</taxon>
        <taxon>Pseudonocardiaceae</taxon>
        <taxon>Actinomycetospora</taxon>
    </lineage>
</organism>
<evidence type="ECO:0000256" key="1">
    <source>
        <dbReference type="ARBA" id="ARBA00017378"/>
    </source>
</evidence>
<proteinExistence type="predicted"/>
<dbReference type="InterPro" id="IPR050721">
    <property type="entry name" value="Trk_Ktr_HKT_K-transport"/>
</dbReference>
<keyword evidence="5" id="KW-1133">Transmembrane helix</keyword>
<feature type="transmembrane region" description="Helical" evidence="5">
    <location>
        <begin position="306"/>
        <end position="332"/>
    </location>
</feature>
<dbReference type="SUPFAM" id="SSF116726">
    <property type="entry name" value="TrkA C-terminal domain-like"/>
    <property type="match status" value="1"/>
</dbReference>
<protein>
    <recommendedName>
        <fullName evidence="1">Trk system potassium uptake protein TrkA</fullName>
    </recommendedName>
</protein>
<keyword evidence="2" id="KW-0813">Transport</keyword>